<dbReference type="GO" id="GO:0008233">
    <property type="term" value="F:peptidase activity"/>
    <property type="evidence" value="ECO:0007669"/>
    <property type="project" value="TreeGrafter"/>
</dbReference>
<dbReference type="GO" id="GO:0019216">
    <property type="term" value="P:regulation of lipid metabolic process"/>
    <property type="evidence" value="ECO:0007669"/>
    <property type="project" value="TreeGrafter"/>
</dbReference>
<feature type="domain" description="Beta-lactamase-related" evidence="2">
    <location>
        <begin position="90"/>
        <end position="438"/>
    </location>
</feature>
<dbReference type="InterPro" id="IPR012338">
    <property type="entry name" value="Beta-lactam/transpept-like"/>
</dbReference>
<dbReference type="Proteomes" id="UP000235965">
    <property type="component" value="Unassembled WGS sequence"/>
</dbReference>
<evidence type="ECO:0000313" key="4">
    <source>
        <dbReference type="Proteomes" id="UP000235965"/>
    </source>
</evidence>
<dbReference type="AlphaFoldDB" id="A0A2J7PQR3"/>
<dbReference type="GO" id="GO:0005739">
    <property type="term" value="C:mitochondrion"/>
    <property type="evidence" value="ECO:0007669"/>
    <property type="project" value="TreeGrafter"/>
</dbReference>
<dbReference type="EMBL" id="NEVH01022635">
    <property type="protein sequence ID" value="PNF18681.1"/>
    <property type="molecule type" value="Genomic_DNA"/>
</dbReference>
<proteinExistence type="predicted"/>
<protein>
    <recommendedName>
        <fullName evidence="2">Beta-lactamase-related domain-containing protein</fullName>
    </recommendedName>
</protein>
<gene>
    <name evidence="3" type="ORF">B7P43_G04995</name>
</gene>
<dbReference type="Gene3D" id="3.40.710.10">
    <property type="entry name" value="DD-peptidase/beta-lactamase superfamily"/>
    <property type="match status" value="2"/>
</dbReference>
<feature type="compositionally biased region" description="Basic and acidic residues" evidence="1">
    <location>
        <begin position="204"/>
        <end position="217"/>
    </location>
</feature>
<evidence type="ECO:0000313" key="3">
    <source>
        <dbReference type="EMBL" id="PNF18681.1"/>
    </source>
</evidence>
<dbReference type="Pfam" id="PF00144">
    <property type="entry name" value="Beta-lactamase"/>
    <property type="match status" value="1"/>
</dbReference>
<keyword evidence="4" id="KW-1185">Reference proteome</keyword>
<dbReference type="InterPro" id="IPR001466">
    <property type="entry name" value="Beta-lactam-related"/>
</dbReference>
<name>A0A2J7PQR3_9NEOP</name>
<dbReference type="PANTHER" id="PTHR46520:SF1">
    <property type="entry name" value="SERINE BETA-LACTAMASE-LIKE PROTEIN LACTB, MITOCHONDRIAL"/>
    <property type="match status" value="1"/>
</dbReference>
<evidence type="ECO:0000256" key="1">
    <source>
        <dbReference type="SAM" id="MobiDB-lite"/>
    </source>
</evidence>
<dbReference type="OrthoDB" id="8191115at2759"/>
<evidence type="ECO:0000259" key="2">
    <source>
        <dbReference type="Pfam" id="PF00144"/>
    </source>
</evidence>
<sequence>MYRKVGYVFGAAVGSFAVICGFKNQYLKDSNDELQFIQAANAQDVRKEIENNERNVLLSPSVSAAGYEKQNISLQNTIRKARDLAYRKKDEVGAPGLVIGVSINGKIVWAEGLGMADVENRVPCHPDTVMRIASISKSMTMAVVAKLWEDGKLDLDKPVQYYVPSFPEKTFNKEEVTITTRQLVSHLAGIRHYEKATSNNKNNRNNDKEIVSKEIKDKRNKTQANSAADRKDSSSTDQFEADKEFYSKERFATVQDALKIFQDDDLMFKPGTSFLYSTHGWTLVSAVVEAAASEPFPDVMRKFFQVMGLKHTYLDVAEPLIYNRSRYYSRNGSGNLKNVPYVDNSCKWAGGGLLSTVGDLLLFGNAMLYSYQWRSELAMWSVQPGTTRNWGRGDGYGMGWVVVPSRQEYGGGDVQAFAVGHTGGAVGASSVLLVVPNKVSYPTAIPLDSELAHHTPSVPNSLSVFSSLESVVPQSSDVCVPCGVTVAIIMNLEDVGLRRLAMDIAALFCEI</sequence>
<reference evidence="3 4" key="1">
    <citation type="submission" date="2017-12" db="EMBL/GenBank/DDBJ databases">
        <title>Hemimetabolous genomes reveal molecular basis of termite eusociality.</title>
        <authorList>
            <person name="Harrison M.C."/>
            <person name="Jongepier E."/>
            <person name="Robertson H.M."/>
            <person name="Arning N."/>
            <person name="Bitard-Feildel T."/>
            <person name="Chao H."/>
            <person name="Childers C.P."/>
            <person name="Dinh H."/>
            <person name="Doddapaneni H."/>
            <person name="Dugan S."/>
            <person name="Gowin J."/>
            <person name="Greiner C."/>
            <person name="Han Y."/>
            <person name="Hu H."/>
            <person name="Hughes D.S.T."/>
            <person name="Huylmans A.-K."/>
            <person name="Kemena C."/>
            <person name="Kremer L.P.M."/>
            <person name="Lee S.L."/>
            <person name="Lopez-Ezquerra A."/>
            <person name="Mallet L."/>
            <person name="Monroy-Kuhn J.M."/>
            <person name="Moser A."/>
            <person name="Murali S.C."/>
            <person name="Muzny D.M."/>
            <person name="Otani S."/>
            <person name="Piulachs M.-D."/>
            <person name="Poelchau M."/>
            <person name="Qu J."/>
            <person name="Schaub F."/>
            <person name="Wada-Katsumata A."/>
            <person name="Worley K.C."/>
            <person name="Xie Q."/>
            <person name="Ylla G."/>
            <person name="Poulsen M."/>
            <person name="Gibbs R.A."/>
            <person name="Schal C."/>
            <person name="Richards S."/>
            <person name="Belles X."/>
            <person name="Korb J."/>
            <person name="Bornberg-Bauer E."/>
        </authorList>
    </citation>
    <scope>NUCLEOTIDE SEQUENCE [LARGE SCALE GENOMIC DNA]</scope>
    <source>
        <tissue evidence="3">Whole body</tissue>
    </source>
</reference>
<feature type="region of interest" description="Disordered" evidence="1">
    <location>
        <begin position="194"/>
        <end position="236"/>
    </location>
</feature>
<dbReference type="SUPFAM" id="SSF56601">
    <property type="entry name" value="beta-lactamase/transpeptidase-like"/>
    <property type="match status" value="1"/>
</dbReference>
<organism evidence="3 4">
    <name type="scientific">Cryptotermes secundus</name>
    <dbReference type="NCBI Taxonomy" id="105785"/>
    <lineage>
        <taxon>Eukaryota</taxon>
        <taxon>Metazoa</taxon>
        <taxon>Ecdysozoa</taxon>
        <taxon>Arthropoda</taxon>
        <taxon>Hexapoda</taxon>
        <taxon>Insecta</taxon>
        <taxon>Pterygota</taxon>
        <taxon>Neoptera</taxon>
        <taxon>Polyneoptera</taxon>
        <taxon>Dictyoptera</taxon>
        <taxon>Blattodea</taxon>
        <taxon>Blattoidea</taxon>
        <taxon>Termitoidae</taxon>
        <taxon>Kalotermitidae</taxon>
        <taxon>Cryptotermitinae</taxon>
        <taxon>Cryptotermes</taxon>
    </lineage>
</organism>
<dbReference type="GO" id="GO:0006508">
    <property type="term" value="P:proteolysis"/>
    <property type="evidence" value="ECO:0007669"/>
    <property type="project" value="TreeGrafter"/>
</dbReference>
<dbReference type="STRING" id="105785.A0A2J7PQR3"/>
<comment type="caution">
    <text evidence="3">The sequence shown here is derived from an EMBL/GenBank/DDBJ whole genome shotgun (WGS) entry which is preliminary data.</text>
</comment>
<dbReference type="InterPro" id="IPR052794">
    <property type="entry name" value="Mito_Ser_Protease_LACTB"/>
</dbReference>
<dbReference type="InParanoid" id="A0A2J7PQR3"/>
<dbReference type="PANTHER" id="PTHR46520">
    <property type="entry name" value="SERINE BETA-LACTAMASE-LIKE PROTEIN LACTB, MITOCHONDRIAL"/>
    <property type="match status" value="1"/>
</dbReference>
<accession>A0A2J7PQR3</accession>